<reference evidence="3 4" key="1">
    <citation type="journal article" date="2017" name="ISME J.">
        <title>Potential for microbial H2 and metal transformations associated with novel bacteria and archaea in deep terrestrial subsurface sediments.</title>
        <authorList>
            <person name="Hernsdorf A.W."/>
            <person name="Amano Y."/>
            <person name="Miyakawa K."/>
            <person name="Ise K."/>
            <person name="Suzuki Y."/>
            <person name="Anantharaman K."/>
            <person name="Probst A."/>
            <person name="Burstein D."/>
            <person name="Thomas B.C."/>
            <person name="Banfield J.F."/>
        </authorList>
    </citation>
    <scope>NUCLEOTIDE SEQUENCE [LARGE SCALE GENOMIC DNA]</scope>
    <source>
        <strain evidence="3">HGW-Falkowbacteria-1</strain>
    </source>
</reference>
<comment type="caution">
    <text evidence="3">The sequence shown here is derived from an EMBL/GenBank/DDBJ whole genome shotgun (WGS) entry which is preliminary data.</text>
</comment>
<dbReference type="Proteomes" id="UP000233517">
    <property type="component" value="Unassembled WGS sequence"/>
</dbReference>
<dbReference type="Gene3D" id="3.90.1720.10">
    <property type="entry name" value="endopeptidase domain like (from Nostoc punctiforme)"/>
    <property type="match status" value="1"/>
</dbReference>
<dbReference type="Gene3D" id="2.60.120.200">
    <property type="match status" value="2"/>
</dbReference>
<dbReference type="InterPro" id="IPR038765">
    <property type="entry name" value="Papain-like_cys_pep_sf"/>
</dbReference>
<feature type="region of interest" description="Disordered" evidence="1">
    <location>
        <begin position="611"/>
        <end position="651"/>
    </location>
</feature>
<gene>
    <name evidence="3" type="ORF">CVU82_02845</name>
</gene>
<dbReference type="SUPFAM" id="SSF54001">
    <property type="entry name" value="Cysteine proteinases"/>
    <property type="match status" value="1"/>
</dbReference>
<protein>
    <recommendedName>
        <fullName evidence="5">LTD domain-containing protein</fullName>
    </recommendedName>
</protein>
<name>A0A2N2E9W4_9BACT</name>
<evidence type="ECO:0000256" key="1">
    <source>
        <dbReference type="SAM" id="MobiDB-lite"/>
    </source>
</evidence>
<feature type="chain" id="PRO_5014729260" description="LTD domain-containing protein" evidence="2">
    <location>
        <begin position="31"/>
        <end position="1326"/>
    </location>
</feature>
<proteinExistence type="predicted"/>
<dbReference type="InterPro" id="IPR013320">
    <property type="entry name" value="ConA-like_dom_sf"/>
</dbReference>
<evidence type="ECO:0008006" key="5">
    <source>
        <dbReference type="Google" id="ProtNLM"/>
    </source>
</evidence>
<evidence type="ECO:0000256" key="2">
    <source>
        <dbReference type="SAM" id="SignalP"/>
    </source>
</evidence>
<feature type="region of interest" description="Disordered" evidence="1">
    <location>
        <begin position="858"/>
        <end position="877"/>
    </location>
</feature>
<feature type="compositionally biased region" description="Acidic residues" evidence="1">
    <location>
        <begin position="640"/>
        <end position="651"/>
    </location>
</feature>
<accession>A0A2N2E9W4</accession>
<dbReference type="EMBL" id="PHAI01000002">
    <property type="protein sequence ID" value="PKM91507.1"/>
    <property type="molecule type" value="Genomic_DNA"/>
</dbReference>
<dbReference type="Pfam" id="PF13385">
    <property type="entry name" value="Laminin_G_3"/>
    <property type="match status" value="1"/>
</dbReference>
<keyword evidence="2" id="KW-0732">Signal</keyword>
<dbReference type="SUPFAM" id="SSF49899">
    <property type="entry name" value="Concanavalin A-like lectins/glucanases"/>
    <property type="match status" value="2"/>
</dbReference>
<feature type="compositionally biased region" description="Low complexity" evidence="1">
    <location>
        <begin position="614"/>
        <end position="639"/>
    </location>
</feature>
<feature type="signal peptide" evidence="2">
    <location>
        <begin position="1"/>
        <end position="30"/>
    </location>
</feature>
<evidence type="ECO:0000313" key="4">
    <source>
        <dbReference type="Proteomes" id="UP000233517"/>
    </source>
</evidence>
<organism evidence="3 4">
    <name type="scientific">Candidatus Falkowbacteria bacterium HGW-Falkowbacteria-1</name>
    <dbReference type="NCBI Taxonomy" id="2013768"/>
    <lineage>
        <taxon>Bacteria</taxon>
        <taxon>Candidatus Falkowiibacteriota</taxon>
    </lineage>
</organism>
<evidence type="ECO:0000313" key="3">
    <source>
        <dbReference type="EMBL" id="PKM91507.1"/>
    </source>
</evidence>
<sequence length="1326" mass="151011">MLLNFFKKHKWALFFSALLMNFSLASFAFAMPIGTLLYRTSSDGNLYGYNTDELVVVKNKMIKNIYTGHVGIYVGKEDGVDYIVEALPDGLIKVPAKYFLNENNGEELIGAKIPKNLNEVQRVKVAQLAKKLADSNLAYDFDFKEQKGPNSGEWICVGLTEKIYESADILNPLDLSRLEYDPRFYAINITPDGFDDYSIQNKENGDCLSKDLEFSKIFKNKGTVIPLPELIGFNSGFEYEDERYFFFPLTQFMQDSLEDVTVDIDISSKFNDDEVRGRVPEVAMIFKWSFINNPFSSLAKIVKGITSVFAKGDEVVVDLDDMRENVENQQALQVQEGSENVLAKSSTSFVAILDKKENSEVVNSGGLSGKLQSLVTVDKTYAVQGYSSNSELSVDVVSLEKNIEEKEPEESVLRLESFEVLRSNLLISKVYSTLSDDYIEIYNPNTFSIDLEEAGVRLYKTKTSATPSLMIRIGNLSDGIYPKGVVVPANGRYVIARASASDEIKSMANAISNRSEFTFVGDAYTIYLSSGVVSSDNDEDIVDKLGFGSASYFEKRPALEILDEHVLLRKAKIDSDAEKMKEGGSHFLLAPSYDSNDNFFDFVLVNLSNDQNTENNNQDIENDSQNNEQENNNTNNSSDNEQENNQDEDQEEIQDNLLPLLISKVYSTGNDDYIEIYNPNDVTIDLAEKGFRLYKAKTSVTPSLLVRFGNLSDASYPGGLNIEPYSKYLISREAASDEIKAMSQAIVSRSEFTFTGDAYTIYLSDDVLSSDNDEDIVDKIGFGNAKYFLGSPAPEILDNNILIRKAKEDSEAIDMAVNCEDFEFGNSFNSCNNNFDFVSLSLDDYYNNTVCDNNYEFDHEEEQGGGEGADDEQSQEENQVENFDVYNYCLDPAIISEDILNLWHFDECQGDFFYDFSRNSDVENISASWVQGKFGCAISHHQDNDIIKIDLDSALDSNKFTYVFDYKLPYSSSRPVIKFYNSSNEQYFSVQLYRHYTEFRGFPNTPNRLEYLEWPVDDIWHQFALVVDKGSDYFALYNDGQEVFRGEIGLNFFPDIDSLFLVATGNYTVFDEMAVFKKPLSPEELNQLYNYNLPFNSSDCVNKRFKKPELLSYFNTDDNQREELEDKTILYDMAPRASSSQLVLNNNQLNLDRGNYYLLSDDGDDFIVSGFLEQIEYYKDLSLSLWLKKNSDKDLDDPLSFNQFYLKLVGNNKDVFGINLDNRFNYYFNDLNLTAEDDISDLGFLNDNWHHLVLVYDSYKFELKIYLDGYLKKTVSRDWLDYEFIENIIISSENGSSYVDEISIWSGVIDDFDAKQLYNSKKMLFN</sequence>